<feature type="transmembrane region" description="Helical" evidence="1">
    <location>
        <begin position="62"/>
        <end position="81"/>
    </location>
</feature>
<protein>
    <recommendedName>
        <fullName evidence="2">CAAX prenyl protease 2/Lysostaphin resistance protein A-like domain-containing protein</fullName>
    </recommendedName>
</protein>
<dbReference type="Pfam" id="PF02517">
    <property type="entry name" value="Rce1-like"/>
    <property type="match status" value="1"/>
</dbReference>
<feature type="transmembrane region" description="Helical" evidence="1">
    <location>
        <begin position="18"/>
        <end position="42"/>
    </location>
</feature>
<keyword evidence="1" id="KW-0472">Membrane</keyword>
<feature type="domain" description="CAAX prenyl protease 2/Lysostaphin resistance protein A-like" evidence="2">
    <location>
        <begin position="63"/>
        <end position="156"/>
    </location>
</feature>
<keyword evidence="1" id="KW-0812">Transmembrane</keyword>
<evidence type="ECO:0000259" key="2">
    <source>
        <dbReference type="Pfam" id="PF02517"/>
    </source>
</evidence>
<name>A0A318ICT0_BURPY</name>
<dbReference type="GO" id="GO:0004175">
    <property type="term" value="F:endopeptidase activity"/>
    <property type="evidence" value="ECO:0007669"/>
    <property type="project" value="UniProtKB-ARBA"/>
</dbReference>
<comment type="caution">
    <text evidence="3">The sequence shown here is derived from an EMBL/GenBank/DDBJ whole genome shotgun (WGS) entry which is preliminary data.</text>
</comment>
<dbReference type="EMBL" id="QJJY01000017">
    <property type="protein sequence ID" value="PXX29246.1"/>
    <property type="molecule type" value="Genomic_DNA"/>
</dbReference>
<dbReference type="Proteomes" id="UP000247755">
    <property type="component" value="Unassembled WGS sequence"/>
</dbReference>
<dbReference type="GO" id="GO:0080120">
    <property type="term" value="P:CAAX-box protein maturation"/>
    <property type="evidence" value="ECO:0007669"/>
    <property type="project" value="UniProtKB-ARBA"/>
</dbReference>
<sequence>MEDCLDNRVIRTISRGPVLVSVLLAWALAYVGGIFFWVGQFVFELPFGPSSGALPEIVKYDLLTRLFVGSLVAPIAETFLFQWLPIRLIRRTFGASVWSAIGASTLVFSATHGYSILYVAVALWGGLIFATVFVLRDYPGGRPFLVVATAHAARNTLASILI</sequence>
<evidence type="ECO:0000256" key="1">
    <source>
        <dbReference type="SAM" id="Phobius"/>
    </source>
</evidence>
<accession>A0A318ICT0</accession>
<dbReference type="InterPro" id="IPR003675">
    <property type="entry name" value="Rce1/LyrA-like_dom"/>
</dbReference>
<evidence type="ECO:0000313" key="4">
    <source>
        <dbReference type="Proteomes" id="UP000247755"/>
    </source>
</evidence>
<feature type="transmembrane region" description="Helical" evidence="1">
    <location>
        <begin position="116"/>
        <end position="135"/>
    </location>
</feature>
<gene>
    <name evidence="3" type="ORF">NA66_101734</name>
</gene>
<organism evidence="3 4">
    <name type="scientific">Burkholderia pyrrocinia</name>
    <name type="common">Pseudomonas pyrrocinia</name>
    <dbReference type="NCBI Taxonomy" id="60550"/>
    <lineage>
        <taxon>Bacteria</taxon>
        <taxon>Pseudomonadati</taxon>
        <taxon>Pseudomonadota</taxon>
        <taxon>Betaproteobacteria</taxon>
        <taxon>Burkholderiales</taxon>
        <taxon>Burkholderiaceae</taxon>
        <taxon>Burkholderia</taxon>
        <taxon>Burkholderia cepacia complex</taxon>
    </lineage>
</organism>
<reference evidence="3 4" key="1">
    <citation type="submission" date="2018-05" db="EMBL/GenBank/DDBJ databases">
        <title>Comparative genomics of bacterial root endophytes of switchgrass collected from native prairies over two seasons.</title>
        <authorList>
            <person name="Tang Y."/>
        </authorList>
    </citation>
    <scope>NUCLEOTIDE SEQUENCE [LARGE SCALE GENOMIC DNA]</scope>
    <source>
        <strain evidence="3 4">NFIX32</strain>
    </source>
</reference>
<dbReference type="RefSeq" id="WP_072442579.1">
    <property type="nucleotide sequence ID" value="NZ_QJJY01000017.1"/>
</dbReference>
<keyword evidence="1" id="KW-1133">Transmembrane helix</keyword>
<dbReference type="AlphaFoldDB" id="A0A318ICT0"/>
<evidence type="ECO:0000313" key="3">
    <source>
        <dbReference type="EMBL" id="PXX29246.1"/>
    </source>
</evidence>
<proteinExistence type="predicted"/>